<keyword evidence="4" id="KW-0234">DNA repair</keyword>
<dbReference type="PANTHER" id="PTHR43003:SF5">
    <property type="entry name" value="DNA-3-METHYLADENINE GLYCOSYLASE"/>
    <property type="match status" value="1"/>
</dbReference>
<dbReference type="eggNOG" id="COG0122">
    <property type="taxonomic scope" value="Bacteria"/>
</dbReference>
<evidence type="ECO:0000259" key="5">
    <source>
        <dbReference type="SMART" id="SM00478"/>
    </source>
</evidence>
<comment type="catalytic activity">
    <reaction evidence="1">
        <text>Hydrolysis of alkylated DNA, releasing 3-methyladenine, 3-methylguanine, 7-methylguanine and 7-methyladenine.</text>
        <dbReference type="EC" id="3.2.2.21"/>
    </reaction>
</comment>
<dbReference type="OrthoDB" id="9811249at2"/>
<dbReference type="EMBL" id="CP002299">
    <property type="protein sequence ID" value="ADP80047.1"/>
    <property type="molecule type" value="Genomic_DNA"/>
</dbReference>
<dbReference type="InParanoid" id="E3IV27"/>
<dbReference type="GO" id="GO:0006285">
    <property type="term" value="P:base-excision repair, AP site formation"/>
    <property type="evidence" value="ECO:0007669"/>
    <property type="project" value="TreeGrafter"/>
</dbReference>
<sequence length="292" mass="30810">MTTITITPRGPFSLAAGTRFLEGFTPASYDAAPDDVLRLAFPTDDGHTSAGAAIRQAPDGTVHADLTGGADPAAVRAQVARILSLDVDGAAFPDCVAADAVAAGLAARHLGLRPVCFPSPYEAACWTIIGHRIRLTQAARLKATIAREHGETITVAGQPTAAFPTPSTLRTVDDLPGLSELKMGRLRAVAQAALDGELDAATLRALPTEEALRHLQALPGIGPFSAELILIRGAGHPDVFPGHERRLHQAMAKAYHLDSPELGQLSRLAQRWAPFRSWVTLLLRAHATAAFA</sequence>
<accession>E3IV27</accession>
<evidence type="ECO:0000256" key="1">
    <source>
        <dbReference type="ARBA" id="ARBA00000086"/>
    </source>
</evidence>
<dbReference type="GO" id="GO:0032131">
    <property type="term" value="F:alkylated DNA binding"/>
    <property type="evidence" value="ECO:0007669"/>
    <property type="project" value="TreeGrafter"/>
</dbReference>
<name>E3IV27_PSEI1</name>
<dbReference type="InterPro" id="IPR011257">
    <property type="entry name" value="DNA_glycosylase"/>
</dbReference>
<keyword evidence="7" id="KW-1185">Reference proteome</keyword>
<dbReference type="PANTHER" id="PTHR43003">
    <property type="entry name" value="DNA-3-METHYLADENINE GLYCOSYLASE"/>
    <property type="match status" value="1"/>
</dbReference>
<dbReference type="InterPro" id="IPR051912">
    <property type="entry name" value="Alkylbase_DNA_Glycosylase/TA"/>
</dbReference>
<dbReference type="SMART" id="SM00478">
    <property type="entry name" value="ENDO3c"/>
    <property type="match status" value="1"/>
</dbReference>
<reference evidence="6 7" key="1">
    <citation type="submission" date="2010-10" db="EMBL/GenBank/DDBJ databases">
        <title>Complete sequence of Frankia sp. EuI1c.</title>
        <authorList>
            <consortium name="US DOE Joint Genome Institute"/>
            <person name="Lucas S."/>
            <person name="Copeland A."/>
            <person name="Lapidus A."/>
            <person name="Cheng J.-F."/>
            <person name="Bruce D."/>
            <person name="Goodwin L."/>
            <person name="Pitluck S."/>
            <person name="Chertkov O."/>
            <person name="Detter J.C."/>
            <person name="Han C."/>
            <person name="Tapia R."/>
            <person name="Land M."/>
            <person name="Hauser L."/>
            <person name="Jeffries C."/>
            <person name="Kyrpides N."/>
            <person name="Ivanova N."/>
            <person name="Mikhailova N."/>
            <person name="Beauchemin N."/>
            <person name="Sen A."/>
            <person name="Sur S.A."/>
            <person name="Gtari M."/>
            <person name="Wall L."/>
            <person name="Tisa L."/>
            <person name="Woyke T."/>
        </authorList>
    </citation>
    <scope>NUCLEOTIDE SEQUENCE [LARGE SCALE GENOMIC DNA]</scope>
    <source>
        <strain evidence="7">DSM 45817 / CECT 9037 / EuI1c</strain>
    </source>
</reference>
<dbReference type="GO" id="GO:0032993">
    <property type="term" value="C:protein-DNA complex"/>
    <property type="evidence" value="ECO:0007669"/>
    <property type="project" value="TreeGrafter"/>
</dbReference>
<dbReference type="KEGG" id="fri:FraEuI1c_1997"/>
<dbReference type="EC" id="3.2.2.21" evidence="2"/>
<dbReference type="GO" id="GO:0006307">
    <property type="term" value="P:DNA alkylation repair"/>
    <property type="evidence" value="ECO:0007669"/>
    <property type="project" value="TreeGrafter"/>
</dbReference>
<dbReference type="GO" id="GO:0043916">
    <property type="term" value="F:DNA-7-methylguanine glycosylase activity"/>
    <property type="evidence" value="ECO:0007669"/>
    <property type="project" value="TreeGrafter"/>
</dbReference>
<dbReference type="RefSeq" id="WP_013423166.1">
    <property type="nucleotide sequence ID" value="NC_014666.1"/>
</dbReference>
<protein>
    <recommendedName>
        <fullName evidence="2">DNA-3-methyladenine glycosylase II</fullName>
        <ecNumber evidence="2">3.2.2.21</ecNumber>
    </recommendedName>
</protein>
<gene>
    <name evidence="6" type="ordered locus">FraEuI1c_1997</name>
</gene>
<evidence type="ECO:0000313" key="6">
    <source>
        <dbReference type="EMBL" id="ADP80047.1"/>
    </source>
</evidence>
<feature type="domain" description="HhH-GPD" evidence="5">
    <location>
        <begin position="129"/>
        <end position="288"/>
    </location>
</feature>
<dbReference type="AlphaFoldDB" id="E3IV27"/>
<dbReference type="Gene3D" id="1.10.1670.40">
    <property type="match status" value="1"/>
</dbReference>
<dbReference type="GO" id="GO:0008725">
    <property type="term" value="F:DNA-3-methyladenine glycosylase activity"/>
    <property type="evidence" value="ECO:0007669"/>
    <property type="project" value="TreeGrafter"/>
</dbReference>
<keyword evidence="3" id="KW-0227">DNA damage</keyword>
<evidence type="ECO:0000256" key="4">
    <source>
        <dbReference type="ARBA" id="ARBA00023204"/>
    </source>
</evidence>
<dbReference type="GO" id="GO:0005737">
    <property type="term" value="C:cytoplasm"/>
    <property type="evidence" value="ECO:0007669"/>
    <property type="project" value="TreeGrafter"/>
</dbReference>
<organism evidence="6 7">
    <name type="scientific">Pseudofrankia inefficax (strain DSM 45817 / CECT 9037 / DDB 130130 / EuI1c)</name>
    <name type="common">Frankia inefficax</name>
    <dbReference type="NCBI Taxonomy" id="298654"/>
    <lineage>
        <taxon>Bacteria</taxon>
        <taxon>Bacillati</taxon>
        <taxon>Actinomycetota</taxon>
        <taxon>Actinomycetes</taxon>
        <taxon>Frankiales</taxon>
        <taxon>Frankiaceae</taxon>
        <taxon>Pseudofrankia</taxon>
    </lineage>
</organism>
<evidence type="ECO:0000256" key="3">
    <source>
        <dbReference type="ARBA" id="ARBA00022763"/>
    </source>
</evidence>
<dbReference type="Proteomes" id="UP000002484">
    <property type="component" value="Chromosome"/>
</dbReference>
<proteinExistence type="predicted"/>
<dbReference type="SUPFAM" id="SSF48150">
    <property type="entry name" value="DNA-glycosylase"/>
    <property type="match status" value="1"/>
</dbReference>
<dbReference type="STRING" id="298654.FraEuI1c_1997"/>
<dbReference type="HOGENOM" id="CLU_000445_72_3_11"/>
<dbReference type="Gene3D" id="1.10.340.30">
    <property type="entry name" value="Hypothetical protein, domain 2"/>
    <property type="match status" value="1"/>
</dbReference>
<evidence type="ECO:0000256" key="2">
    <source>
        <dbReference type="ARBA" id="ARBA00012000"/>
    </source>
</evidence>
<evidence type="ECO:0000313" key="7">
    <source>
        <dbReference type="Proteomes" id="UP000002484"/>
    </source>
</evidence>
<dbReference type="InterPro" id="IPR003265">
    <property type="entry name" value="HhH-GPD_domain"/>
</dbReference>